<proteinExistence type="predicted"/>
<evidence type="ECO:0008006" key="4">
    <source>
        <dbReference type="Google" id="ProtNLM"/>
    </source>
</evidence>
<dbReference type="InterPro" id="IPR036396">
    <property type="entry name" value="Cyt_P450_sf"/>
</dbReference>
<evidence type="ECO:0000313" key="3">
    <source>
        <dbReference type="EMBL" id="CAD7263317.1"/>
    </source>
</evidence>
<sequence>MTQDVTPADDGMLEMLRYTFGPLEILALVLFTLLLTFTDYRPSWVLKHFKGVFGQSKQKTVKDVPGPKPALPIFGTTWLFTLRYNIVKLHEAYAGCLGQTDMPAKVCLMSKQGEKWQELRSVLTPELTSAKTMLQFLPELHQVTEDFTSLLRGLRDGGNTVHNFELLANKISLETMSLGLKYELYRRPLRLPL</sequence>
<evidence type="ECO:0000256" key="1">
    <source>
        <dbReference type="ARBA" id="ARBA00023033"/>
    </source>
</evidence>
<accession>A0A7R9G1B8</accession>
<dbReference type="GO" id="GO:0020037">
    <property type="term" value="F:heme binding"/>
    <property type="evidence" value="ECO:0007669"/>
    <property type="project" value="InterPro"/>
</dbReference>
<keyword evidence="1" id="KW-0503">Monooxygenase</keyword>
<keyword evidence="2" id="KW-1133">Transmembrane helix</keyword>
<name>A0A7R9G1B8_TIMSH</name>
<gene>
    <name evidence="3" type="ORF">TSIB3V08_LOCUS7397</name>
</gene>
<dbReference type="GO" id="GO:0016705">
    <property type="term" value="F:oxidoreductase activity, acting on paired donors, with incorporation or reduction of molecular oxygen"/>
    <property type="evidence" value="ECO:0007669"/>
    <property type="project" value="InterPro"/>
</dbReference>
<keyword evidence="2" id="KW-0812">Transmembrane</keyword>
<dbReference type="Gene3D" id="1.10.630.10">
    <property type="entry name" value="Cytochrome P450"/>
    <property type="match status" value="1"/>
</dbReference>
<dbReference type="GO" id="GO:0004497">
    <property type="term" value="F:monooxygenase activity"/>
    <property type="evidence" value="ECO:0007669"/>
    <property type="project" value="UniProtKB-KW"/>
</dbReference>
<evidence type="ECO:0000256" key="2">
    <source>
        <dbReference type="SAM" id="Phobius"/>
    </source>
</evidence>
<organism evidence="3">
    <name type="scientific">Timema shepardi</name>
    <name type="common">Walking stick</name>
    <dbReference type="NCBI Taxonomy" id="629360"/>
    <lineage>
        <taxon>Eukaryota</taxon>
        <taxon>Metazoa</taxon>
        <taxon>Ecdysozoa</taxon>
        <taxon>Arthropoda</taxon>
        <taxon>Hexapoda</taxon>
        <taxon>Insecta</taxon>
        <taxon>Pterygota</taxon>
        <taxon>Neoptera</taxon>
        <taxon>Polyneoptera</taxon>
        <taxon>Phasmatodea</taxon>
        <taxon>Timematodea</taxon>
        <taxon>Timematoidea</taxon>
        <taxon>Timematidae</taxon>
        <taxon>Timema</taxon>
    </lineage>
</organism>
<dbReference type="EMBL" id="OC003446">
    <property type="protein sequence ID" value="CAD7263317.1"/>
    <property type="molecule type" value="Genomic_DNA"/>
</dbReference>
<reference evidence="3" key="1">
    <citation type="submission" date="2020-11" db="EMBL/GenBank/DDBJ databases">
        <authorList>
            <person name="Tran Van P."/>
        </authorList>
    </citation>
    <scope>NUCLEOTIDE SEQUENCE</scope>
</reference>
<protein>
    <recommendedName>
        <fullName evidence="4">Cytochrome P450</fullName>
    </recommendedName>
</protein>
<dbReference type="SUPFAM" id="SSF48264">
    <property type="entry name" value="Cytochrome P450"/>
    <property type="match status" value="1"/>
</dbReference>
<keyword evidence="2" id="KW-0472">Membrane</keyword>
<keyword evidence="1" id="KW-0560">Oxidoreductase</keyword>
<feature type="transmembrane region" description="Helical" evidence="2">
    <location>
        <begin position="20"/>
        <end position="40"/>
    </location>
</feature>
<dbReference type="GO" id="GO:0005506">
    <property type="term" value="F:iron ion binding"/>
    <property type="evidence" value="ECO:0007669"/>
    <property type="project" value="InterPro"/>
</dbReference>
<dbReference type="AlphaFoldDB" id="A0A7R9G1B8"/>